<evidence type="ECO:0000256" key="1">
    <source>
        <dbReference type="ARBA" id="ARBA00022741"/>
    </source>
</evidence>
<dbReference type="Gene3D" id="3.40.50.300">
    <property type="entry name" value="P-loop containing nucleotide triphosphate hydrolases"/>
    <property type="match status" value="1"/>
</dbReference>
<proteinExistence type="inferred from homology"/>
<reference evidence="7 8" key="1">
    <citation type="submission" date="2020-06" db="EMBL/GenBank/DDBJ databases">
        <title>Mogibacterium timidum strain W9173 genomic sequence.</title>
        <authorList>
            <person name="Wade W.G."/>
            <person name="Johnston C.D."/>
            <person name="Chen T."/>
            <person name="Dewhirst F.E."/>
        </authorList>
    </citation>
    <scope>NUCLEOTIDE SEQUENCE [LARGE SCALE GENOMIC DNA]</scope>
    <source>
        <strain evidence="7 8">W9173</strain>
    </source>
</reference>
<keyword evidence="1 4" id="KW-0547">Nucleotide-binding</keyword>
<keyword evidence="3 4" id="KW-0342">GTP-binding</keyword>
<evidence type="ECO:0000256" key="2">
    <source>
        <dbReference type="ARBA" id="ARBA00022840"/>
    </source>
</evidence>
<dbReference type="PANTHER" id="PTHR30448">
    <property type="entry name" value="RNASE ADAPTER PROTEIN RAPZ"/>
    <property type="match status" value="1"/>
</dbReference>
<dbReference type="GO" id="GO:0005524">
    <property type="term" value="F:ATP binding"/>
    <property type="evidence" value="ECO:0007669"/>
    <property type="project" value="UniProtKB-UniRule"/>
</dbReference>
<keyword evidence="8" id="KW-1185">Reference proteome</keyword>
<feature type="domain" description="RapZ-like N-terminal" evidence="5">
    <location>
        <begin position="1"/>
        <end position="156"/>
    </location>
</feature>
<feature type="binding site" evidence="4">
    <location>
        <begin position="57"/>
        <end position="60"/>
    </location>
    <ligand>
        <name>GTP</name>
        <dbReference type="ChEBI" id="CHEBI:37565"/>
    </ligand>
</feature>
<protein>
    <submittedName>
        <fullName evidence="7">RNase adapter RapZ</fullName>
    </submittedName>
</protein>
<evidence type="ECO:0000256" key="3">
    <source>
        <dbReference type="ARBA" id="ARBA00023134"/>
    </source>
</evidence>
<feature type="domain" description="RapZ C-terminal" evidence="6">
    <location>
        <begin position="162"/>
        <end position="280"/>
    </location>
</feature>
<feature type="binding site" evidence="4">
    <location>
        <begin position="8"/>
        <end position="15"/>
    </location>
    <ligand>
        <name>ATP</name>
        <dbReference type="ChEBI" id="CHEBI:30616"/>
    </ligand>
</feature>
<dbReference type="HAMAP" id="MF_00636">
    <property type="entry name" value="RapZ_like"/>
    <property type="match status" value="1"/>
</dbReference>
<evidence type="ECO:0000259" key="6">
    <source>
        <dbReference type="Pfam" id="PF22740"/>
    </source>
</evidence>
<dbReference type="Pfam" id="PF03668">
    <property type="entry name" value="RapZ-like_N"/>
    <property type="match status" value="1"/>
</dbReference>
<evidence type="ECO:0000313" key="8">
    <source>
        <dbReference type="Proteomes" id="UP000526307"/>
    </source>
</evidence>
<dbReference type="AlphaFoldDB" id="A0A7Y8VQT1"/>
<dbReference type="Proteomes" id="UP000526307">
    <property type="component" value="Unassembled WGS sequence"/>
</dbReference>
<dbReference type="SUPFAM" id="SSF52540">
    <property type="entry name" value="P-loop containing nucleoside triphosphate hydrolases"/>
    <property type="match status" value="1"/>
</dbReference>
<dbReference type="PIRSF" id="PIRSF005052">
    <property type="entry name" value="P-loopkin"/>
    <property type="match status" value="1"/>
</dbReference>
<name>A0A7Y8VQT1_9FIRM</name>
<gene>
    <name evidence="7" type="primary">rapZ</name>
    <name evidence="7" type="ORF">HW270_01840</name>
</gene>
<dbReference type="InterPro" id="IPR053931">
    <property type="entry name" value="RapZ_C"/>
</dbReference>
<dbReference type="InterPro" id="IPR005337">
    <property type="entry name" value="RapZ-like"/>
</dbReference>
<evidence type="ECO:0000259" key="5">
    <source>
        <dbReference type="Pfam" id="PF03668"/>
    </source>
</evidence>
<evidence type="ECO:0000313" key="7">
    <source>
        <dbReference type="EMBL" id="NWO22832.1"/>
    </source>
</evidence>
<sequence length="290" mass="32704">MKIIIVTGMSGAGKTKAADWLEDQGFYCIDNMPPKLVMNFVDLSKANGMDKIAFVADIRGGEFFSDLVEVIDQLKKQEDIESAVFFVDASTPTLVRRFNETRRHHPLAPGKVNQSIIEDERARLESVRKKADYIIDTSTMKVADFNMAMTRIFLGSKGNQFNINVTSFGFKYGIPSESDIMVDVRFIPNPYYIKSLKPLTGNNKKIVNYVFKSELANEFVDRYHALIKELIPGYIHEGKYHLNVAFGCTGGHHRSVAIANKMAELFKADGFRVTVTHRDLDFIAKGDSKK</sequence>
<dbReference type="Pfam" id="PF22740">
    <property type="entry name" value="PapZ_C"/>
    <property type="match status" value="1"/>
</dbReference>
<dbReference type="NCBIfam" id="NF003828">
    <property type="entry name" value="PRK05416.1"/>
    <property type="match status" value="1"/>
</dbReference>
<dbReference type="InterPro" id="IPR027417">
    <property type="entry name" value="P-loop_NTPase"/>
</dbReference>
<dbReference type="PANTHER" id="PTHR30448:SF0">
    <property type="entry name" value="RNASE ADAPTER PROTEIN RAPZ"/>
    <property type="match status" value="1"/>
</dbReference>
<dbReference type="EMBL" id="JABXYR010000001">
    <property type="protein sequence ID" value="NWO22832.1"/>
    <property type="molecule type" value="Genomic_DNA"/>
</dbReference>
<evidence type="ECO:0000256" key="4">
    <source>
        <dbReference type="HAMAP-Rule" id="MF_00636"/>
    </source>
</evidence>
<dbReference type="InterPro" id="IPR053930">
    <property type="entry name" value="RapZ-like_N"/>
</dbReference>
<dbReference type="RefSeq" id="WP_009643740.1">
    <property type="nucleotide sequence ID" value="NZ_CALIBD010000057.1"/>
</dbReference>
<comment type="caution">
    <text evidence="7">The sequence shown here is derived from an EMBL/GenBank/DDBJ whole genome shotgun (WGS) entry which is preliminary data.</text>
</comment>
<dbReference type="GO" id="GO:0005525">
    <property type="term" value="F:GTP binding"/>
    <property type="evidence" value="ECO:0007669"/>
    <property type="project" value="UniProtKB-UniRule"/>
</dbReference>
<keyword evidence="2 4" id="KW-0067">ATP-binding</keyword>
<accession>A0A7Y8VQT1</accession>
<organism evidence="7 8">
    <name type="scientific">Mogibacterium timidum</name>
    <dbReference type="NCBI Taxonomy" id="35519"/>
    <lineage>
        <taxon>Bacteria</taxon>
        <taxon>Bacillati</taxon>
        <taxon>Bacillota</taxon>
        <taxon>Clostridia</taxon>
        <taxon>Peptostreptococcales</taxon>
        <taxon>Anaerovoracaceae</taxon>
        <taxon>Mogibacterium</taxon>
    </lineage>
</organism>